<dbReference type="EMBL" id="VXBP01000619">
    <property type="protein sequence ID" value="NXN91779.1"/>
    <property type="molecule type" value="Genomic_DNA"/>
</dbReference>
<organism evidence="2 3">
    <name type="scientific">Rhinopomastus cyanomelas</name>
    <name type="common">Common scimitarbill</name>
    <dbReference type="NCBI Taxonomy" id="113115"/>
    <lineage>
        <taxon>Eukaryota</taxon>
        <taxon>Metazoa</taxon>
        <taxon>Chordata</taxon>
        <taxon>Craniata</taxon>
        <taxon>Vertebrata</taxon>
        <taxon>Euteleostomi</taxon>
        <taxon>Archelosauria</taxon>
        <taxon>Archosauria</taxon>
        <taxon>Dinosauria</taxon>
        <taxon>Saurischia</taxon>
        <taxon>Theropoda</taxon>
        <taxon>Coelurosauria</taxon>
        <taxon>Aves</taxon>
        <taxon>Neognathae</taxon>
        <taxon>Neoaves</taxon>
        <taxon>Telluraves</taxon>
        <taxon>Coraciimorphae</taxon>
        <taxon>Bucerotiformes</taxon>
        <taxon>Rhinopomastidae</taxon>
        <taxon>Rhinopomastus</taxon>
    </lineage>
</organism>
<dbReference type="Proteomes" id="UP000565785">
    <property type="component" value="Unassembled WGS sequence"/>
</dbReference>
<evidence type="ECO:0000313" key="3">
    <source>
        <dbReference type="Proteomes" id="UP000565785"/>
    </source>
</evidence>
<feature type="region of interest" description="Disordered" evidence="1">
    <location>
        <begin position="71"/>
        <end position="191"/>
    </location>
</feature>
<feature type="compositionally biased region" description="Polar residues" evidence="1">
    <location>
        <begin position="182"/>
        <end position="191"/>
    </location>
</feature>
<gene>
    <name evidence="2" type="primary">Znf638_0</name>
    <name evidence="2" type="ORF">RHICYA_R09240</name>
</gene>
<evidence type="ECO:0000256" key="1">
    <source>
        <dbReference type="SAM" id="MobiDB-lite"/>
    </source>
</evidence>
<feature type="compositionally biased region" description="Polar residues" evidence="1">
    <location>
        <begin position="105"/>
        <end position="131"/>
    </location>
</feature>
<dbReference type="AlphaFoldDB" id="A0A7L1MX85"/>
<feature type="region of interest" description="Disordered" evidence="1">
    <location>
        <begin position="419"/>
        <end position="455"/>
    </location>
</feature>
<feature type="compositionally biased region" description="Low complexity" evidence="1">
    <location>
        <begin position="440"/>
        <end position="452"/>
    </location>
</feature>
<protein>
    <submittedName>
        <fullName evidence="2">ZN638 protein</fullName>
    </submittedName>
</protein>
<sequence length="543" mass="59180">FVLFLESFAPLVNSLHLGVLGPPHPPPPPLQLTQIKTCLALQHLALVAATSSSSPYAPLNQPFPKTTMFSPRGTLPPRPRGPNPAGATPPGAFRGGGVGGLQRNLAPTPQGTPSPRFSGQETLQWTGSQRINVRVTLHRPDPRKVKEKSNLHQEQKGEPRAAPHWESNPCSTGTVGQKLPGSEQTSNTQNRYMPESASSILASFGLSNEDLEELSRYPDDQLTPENMPVILREIRMRKLGHSLPALPAPSRGEEPLGGAQVKGKVIDYGHASKYGYTEDPLEVRAYNPNGMSEEPAESRAYKAETPGADSREDFSREQSLVLSFPPSAVPCNPGFEDLIKPTMFQSDSSNPRPFFLASDTAAKVPALCAAPTGLPAVKPVSQPALPPVMPPMMPPPLMPPVMLPLVQLSMPQHLLLPMPQPPFPTDLAATNQHERPQHEATTSQASGQSSSGHQPFLTQAEEPFRSPFGVVKASWLPVFPQSDAQKAKRLPTPSMMNDYYATSPRIFPHMCSLCNIECTHMKDWILHQNTPSHIESCRQLRQQ</sequence>
<keyword evidence="3" id="KW-1185">Reference proteome</keyword>
<comment type="caution">
    <text evidence="2">The sequence shown here is derived from an EMBL/GenBank/DDBJ whole genome shotgun (WGS) entry which is preliminary data.</text>
</comment>
<feature type="non-terminal residue" evidence="2">
    <location>
        <position position="1"/>
    </location>
</feature>
<feature type="non-terminal residue" evidence="2">
    <location>
        <position position="543"/>
    </location>
</feature>
<accession>A0A7L1MX85</accession>
<proteinExistence type="predicted"/>
<evidence type="ECO:0000313" key="2">
    <source>
        <dbReference type="EMBL" id="NXN91779.1"/>
    </source>
</evidence>
<feature type="compositionally biased region" description="Low complexity" evidence="1">
    <location>
        <begin position="83"/>
        <end position="92"/>
    </location>
</feature>
<reference evidence="2 3" key="1">
    <citation type="submission" date="2019-09" db="EMBL/GenBank/DDBJ databases">
        <title>Bird 10,000 Genomes (B10K) Project - Family phase.</title>
        <authorList>
            <person name="Zhang G."/>
        </authorList>
    </citation>
    <scope>NUCLEOTIDE SEQUENCE [LARGE SCALE GENOMIC DNA]</scope>
    <source>
        <strain evidence="2">B10K-DU-002-35</strain>
        <tissue evidence="2">Muscle</tissue>
    </source>
</reference>
<feature type="compositionally biased region" description="Basic and acidic residues" evidence="1">
    <location>
        <begin position="138"/>
        <end position="163"/>
    </location>
</feature>
<name>A0A7L1MX85_RHICY</name>
<dbReference type="OrthoDB" id="10072641at2759"/>